<reference evidence="1" key="1">
    <citation type="submission" date="2014-11" db="EMBL/GenBank/DDBJ databases">
        <authorList>
            <person name="Amaro Gonzalez C."/>
        </authorList>
    </citation>
    <scope>NUCLEOTIDE SEQUENCE</scope>
</reference>
<name>A0A0E9WAH0_ANGAN</name>
<reference evidence="1" key="2">
    <citation type="journal article" date="2015" name="Fish Shellfish Immunol.">
        <title>Early steps in the European eel (Anguilla anguilla)-Vibrio vulnificus interaction in the gills: Role of the RtxA13 toxin.</title>
        <authorList>
            <person name="Callol A."/>
            <person name="Pajuelo D."/>
            <person name="Ebbesson L."/>
            <person name="Teles M."/>
            <person name="MacKenzie S."/>
            <person name="Amaro C."/>
        </authorList>
    </citation>
    <scope>NUCLEOTIDE SEQUENCE</scope>
</reference>
<accession>A0A0E9WAH0</accession>
<evidence type="ECO:0000313" key="1">
    <source>
        <dbReference type="EMBL" id="JAH87276.1"/>
    </source>
</evidence>
<sequence>MCLNVCIFVHFNGHFICHEIVTLIFQ</sequence>
<organism evidence="1">
    <name type="scientific">Anguilla anguilla</name>
    <name type="common">European freshwater eel</name>
    <name type="synonym">Muraena anguilla</name>
    <dbReference type="NCBI Taxonomy" id="7936"/>
    <lineage>
        <taxon>Eukaryota</taxon>
        <taxon>Metazoa</taxon>
        <taxon>Chordata</taxon>
        <taxon>Craniata</taxon>
        <taxon>Vertebrata</taxon>
        <taxon>Euteleostomi</taxon>
        <taxon>Actinopterygii</taxon>
        <taxon>Neopterygii</taxon>
        <taxon>Teleostei</taxon>
        <taxon>Anguilliformes</taxon>
        <taxon>Anguillidae</taxon>
        <taxon>Anguilla</taxon>
    </lineage>
</organism>
<protein>
    <submittedName>
        <fullName evidence="1">Uncharacterized protein</fullName>
    </submittedName>
</protein>
<proteinExistence type="predicted"/>
<dbReference type="EMBL" id="GBXM01021301">
    <property type="protein sequence ID" value="JAH87276.1"/>
    <property type="molecule type" value="Transcribed_RNA"/>
</dbReference>
<dbReference type="AlphaFoldDB" id="A0A0E9WAH0"/>